<evidence type="ECO:0000256" key="6">
    <source>
        <dbReference type="ARBA" id="ARBA00038001"/>
    </source>
</evidence>
<dbReference type="Gene3D" id="2.102.10.10">
    <property type="entry name" value="Rieske [2Fe-2S] iron-sulphur domain"/>
    <property type="match status" value="1"/>
</dbReference>
<name>A0A845AMZ5_9SPHN</name>
<dbReference type="SUPFAM" id="SSF50022">
    <property type="entry name" value="ISP domain"/>
    <property type="match status" value="1"/>
</dbReference>
<evidence type="ECO:0000256" key="4">
    <source>
        <dbReference type="ARBA" id="ARBA00023014"/>
    </source>
</evidence>
<evidence type="ECO:0000256" key="7">
    <source>
        <dbReference type="SAM" id="MobiDB-lite"/>
    </source>
</evidence>
<keyword evidence="3" id="KW-0408">Iron</keyword>
<evidence type="ECO:0000256" key="5">
    <source>
        <dbReference type="ARBA" id="ARBA00034078"/>
    </source>
</evidence>
<reference evidence="9 11" key="1">
    <citation type="submission" date="2019-12" db="EMBL/GenBank/DDBJ databases">
        <title>Genomic-based taxomic classification of the family Erythrobacteraceae.</title>
        <authorList>
            <person name="Xu L."/>
        </authorList>
    </citation>
    <scope>NUCLEOTIDE SEQUENCE [LARGE SCALE GENOMIC DNA]</scope>
    <source>
        <strain evidence="9 11">JCM 16677</strain>
    </source>
</reference>
<dbReference type="EMBL" id="WTYE01000001">
    <property type="protein sequence ID" value="MXP30265.1"/>
    <property type="molecule type" value="Genomic_DNA"/>
</dbReference>
<keyword evidence="11" id="KW-1185">Reference proteome</keyword>
<dbReference type="CDD" id="cd03467">
    <property type="entry name" value="Rieske"/>
    <property type="match status" value="1"/>
</dbReference>
<evidence type="ECO:0000259" key="8">
    <source>
        <dbReference type="PROSITE" id="PS51296"/>
    </source>
</evidence>
<feature type="region of interest" description="Disordered" evidence="7">
    <location>
        <begin position="1"/>
        <end position="25"/>
    </location>
</feature>
<accession>A0A845AMZ5</accession>
<proteinExistence type="inferred from homology"/>
<dbReference type="EMBL" id="WTYE01000001">
    <property type="protein sequence ID" value="MXP33025.1"/>
    <property type="molecule type" value="Genomic_DNA"/>
</dbReference>
<evidence type="ECO:0000256" key="1">
    <source>
        <dbReference type="ARBA" id="ARBA00022714"/>
    </source>
</evidence>
<dbReference type="InterPro" id="IPR036922">
    <property type="entry name" value="Rieske_2Fe-2S_sf"/>
</dbReference>
<dbReference type="Proteomes" id="UP000446786">
    <property type="component" value="Unassembled WGS sequence"/>
</dbReference>
<dbReference type="PANTHER" id="PTHR21496">
    <property type="entry name" value="FERREDOXIN-RELATED"/>
    <property type="match status" value="1"/>
</dbReference>
<keyword evidence="2" id="KW-0479">Metal-binding</keyword>
<comment type="cofactor">
    <cofactor evidence="5">
        <name>[2Fe-2S] cluster</name>
        <dbReference type="ChEBI" id="CHEBI:190135"/>
    </cofactor>
</comment>
<evidence type="ECO:0000256" key="2">
    <source>
        <dbReference type="ARBA" id="ARBA00022723"/>
    </source>
</evidence>
<evidence type="ECO:0000313" key="11">
    <source>
        <dbReference type="Proteomes" id="UP000446786"/>
    </source>
</evidence>
<keyword evidence="1" id="KW-0001">2Fe-2S</keyword>
<feature type="compositionally biased region" description="Basic and acidic residues" evidence="7">
    <location>
        <begin position="1"/>
        <end position="18"/>
    </location>
</feature>
<evidence type="ECO:0000256" key="3">
    <source>
        <dbReference type="ARBA" id="ARBA00023004"/>
    </source>
</evidence>
<comment type="similarity">
    <text evidence="6">Belongs to the bacterial ring-hydroxylating dioxygenase ferredoxin component family.</text>
</comment>
<dbReference type="OrthoDB" id="9800167at2"/>
<dbReference type="InterPro" id="IPR017941">
    <property type="entry name" value="Rieske_2Fe-2S"/>
</dbReference>
<evidence type="ECO:0000313" key="9">
    <source>
        <dbReference type="EMBL" id="MXP30265.1"/>
    </source>
</evidence>
<dbReference type="PROSITE" id="PS51296">
    <property type="entry name" value="RIESKE"/>
    <property type="match status" value="1"/>
</dbReference>
<dbReference type="Pfam" id="PF00355">
    <property type="entry name" value="Rieske"/>
    <property type="match status" value="1"/>
</dbReference>
<comment type="caution">
    <text evidence="9">The sequence shown here is derived from an EMBL/GenBank/DDBJ whole genome shotgun (WGS) entry which is preliminary data.</text>
</comment>
<gene>
    <name evidence="9" type="ORF">GRI94_00345</name>
    <name evidence="10" type="ORF">GRI94_14435</name>
</gene>
<evidence type="ECO:0000313" key="10">
    <source>
        <dbReference type="EMBL" id="MXP33025.1"/>
    </source>
</evidence>
<sequence>MLGRQEALDERKAQRESPTEPTAEWVLGPEAGLDRSALHRGHLGELQVLVRYWNGGWMAHAARCPHALGPLDETSPAEDGTIACPWHGYRFDLATGQEQAKRCGALATYPCTITSNGNLVVALPQP</sequence>
<dbReference type="GO" id="GO:0051537">
    <property type="term" value="F:2 iron, 2 sulfur cluster binding"/>
    <property type="evidence" value="ECO:0007669"/>
    <property type="project" value="UniProtKB-KW"/>
</dbReference>
<feature type="domain" description="Rieske" evidence="8">
    <location>
        <begin position="25"/>
        <end position="120"/>
    </location>
</feature>
<dbReference type="PANTHER" id="PTHR21496:SF0">
    <property type="entry name" value="RIESKE DOMAIN-CONTAINING PROTEIN"/>
    <property type="match status" value="1"/>
</dbReference>
<protein>
    <submittedName>
        <fullName evidence="9">Rieske 2Fe-2S domain-containing protein</fullName>
    </submittedName>
</protein>
<dbReference type="AlphaFoldDB" id="A0A845AMZ5"/>
<keyword evidence="4" id="KW-0411">Iron-sulfur</keyword>
<dbReference type="GO" id="GO:0046872">
    <property type="term" value="F:metal ion binding"/>
    <property type="evidence" value="ECO:0007669"/>
    <property type="project" value="UniProtKB-KW"/>
</dbReference>
<organism evidence="9 11">
    <name type="scientific">Parerythrobacter jejuensis</name>
    <dbReference type="NCBI Taxonomy" id="795812"/>
    <lineage>
        <taxon>Bacteria</taxon>
        <taxon>Pseudomonadati</taxon>
        <taxon>Pseudomonadota</taxon>
        <taxon>Alphaproteobacteria</taxon>
        <taxon>Sphingomonadales</taxon>
        <taxon>Erythrobacteraceae</taxon>
        <taxon>Parerythrobacter</taxon>
    </lineage>
</organism>